<evidence type="ECO:0000256" key="1">
    <source>
        <dbReference type="ARBA" id="ARBA00022490"/>
    </source>
</evidence>
<gene>
    <name evidence="5" type="primary">cheB</name>
    <name evidence="10" type="ORF">LDJ79_16305</name>
</gene>
<evidence type="ECO:0000256" key="3">
    <source>
        <dbReference type="ARBA" id="ARBA00022801"/>
    </source>
</evidence>
<dbReference type="InterPro" id="IPR011006">
    <property type="entry name" value="CheY-like_superfamily"/>
</dbReference>
<evidence type="ECO:0000313" key="10">
    <source>
        <dbReference type="EMBL" id="MCA2017688.1"/>
    </source>
</evidence>
<dbReference type="InterPro" id="IPR008248">
    <property type="entry name" value="CheB-like"/>
</dbReference>
<dbReference type="RefSeq" id="WP_225251346.1">
    <property type="nucleotide sequence ID" value="NZ_JAIWIU010000117.1"/>
</dbReference>
<dbReference type="Pfam" id="PF01339">
    <property type="entry name" value="CheB_methylest"/>
    <property type="match status" value="1"/>
</dbReference>
<dbReference type="PROSITE" id="PS50122">
    <property type="entry name" value="CHEB"/>
    <property type="match status" value="1"/>
</dbReference>
<feature type="active site" evidence="5 6">
    <location>
        <position position="196"/>
    </location>
</feature>
<evidence type="ECO:0000256" key="4">
    <source>
        <dbReference type="ARBA" id="ARBA00048267"/>
    </source>
</evidence>
<keyword evidence="5 7" id="KW-0597">Phosphoprotein</keyword>
<comment type="caution">
    <text evidence="10">The sequence shown here is derived from an EMBL/GenBank/DDBJ whole genome shotgun (WGS) entry which is preliminary data.</text>
</comment>
<keyword evidence="11" id="KW-1185">Reference proteome</keyword>
<dbReference type="PANTHER" id="PTHR42872:SF6">
    <property type="entry name" value="PROTEIN-GLUTAMATE METHYLESTERASE_PROTEIN-GLUTAMINE GLUTAMINASE"/>
    <property type="match status" value="1"/>
</dbReference>
<dbReference type="Pfam" id="PF00072">
    <property type="entry name" value="Response_reg"/>
    <property type="match status" value="1"/>
</dbReference>
<evidence type="ECO:0000256" key="6">
    <source>
        <dbReference type="PROSITE-ProRule" id="PRU00050"/>
    </source>
</evidence>
<feature type="domain" description="CheB-type methylesterase" evidence="9">
    <location>
        <begin position="144"/>
        <end position="328"/>
    </location>
</feature>
<dbReference type="HAMAP" id="MF_00099">
    <property type="entry name" value="CheB_chemtxs"/>
    <property type="match status" value="1"/>
</dbReference>
<dbReference type="Gene3D" id="3.40.50.180">
    <property type="entry name" value="Methylesterase CheB, C-terminal domain"/>
    <property type="match status" value="1"/>
</dbReference>
<protein>
    <recommendedName>
        <fullName evidence="5">Protein-glutamate methylesterase/protein-glutamine glutaminase</fullName>
        <ecNumber evidence="5">3.1.1.61</ecNumber>
        <ecNumber evidence="5">3.5.1.44</ecNumber>
    </recommendedName>
</protein>
<accession>A0ABS7YPT7</accession>
<keyword evidence="2 5" id="KW-0145">Chemotaxis</keyword>
<dbReference type="EC" id="3.5.1.44" evidence="5"/>
<feature type="active site" evidence="5 6">
    <location>
        <position position="169"/>
    </location>
</feature>
<evidence type="ECO:0000259" key="9">
    <source>
        <dbReference type="PROSITE" id="PS50122"/>
    </source>
</evidence>
<comment type="catalytic activity">
    <reaction evidence="4 5">
        <text>[protein]-L-glutamate 5-O-methyl ester + H2O = L-glutamyl-[protein] + methanol + H(+)</text>
        <dbReference type="Rhea" id="RHEA:23236"/>
        <dbReference type="Rhea" id="RHEA-COMP:10208"/>
        <dbReference type="Rhea" id="RHEA-COMP:10311"/>
        <dbReference type="ChEBI" id="CHEBI:15377"/>
        <dbReference type="ChEBI" id="CHEBI:15378"/>
        <dbReference type="ChEBI" id="CHEBI:17790"/>
        <dbReference type="ChEBI" id="CHEBI:29973"/>
        <dbReference type="ChEBI" id="CHEBI:82795"/>
        <dbReference type="EC" id="3.1.1.61"/>
    </reaction>
</comment>
<feature type="domain" description="Response regulatory" evidence="8">
    <location>
        <begin position="2"/>
        <end position="118"/>
    </location>
</feature>
<dbReference type="InterPro" id="IPR000673">
    <property type="entry name" value="Sig_transdc_resp-reg_Me-estase"/>
</dbReference>
<feature type="modified residue" description="4-aspartylphosphate" evidence="5 7">
    <location>
        <position position="52"/>
    </location>
</feature>
<evidence type="ECO:0000256" key="2">
    <source>
        <dbReference type="ARBA" id="ARBA00022500"/>
    </source>
</evidence>
<keyword evidence="1 5" id="KW-0963">Cytoplasm</keyword>
<dbReference type="PROSITE" id="PS50110">
    <property type="entry name" value="RESPONSE_REGULATORY"/>
    <property type="match status" value="1"/>
</dbReference>
<dbReference type="SMART" id="SM00448">
    <property type="entry name" value="REC"/>
    <property type="match status" value="1"/>
</dbReference>
<comment type="subcellular location">
    <subcellularLocation>
        <location evidence="5">Cytoplasm</location>
    </subcellularLocation>
</comment>
<sequence>MKILVVDDSALMRYTICNILSSIPNVQLQTSRDGLDALEKLHSWQPDVITLDMNMPKMDGMTCLSHIMSDRPTPVVLLSSLTEEGALVTLEGLYLGAVDFICKPGGTVSNGLHSLEEELRSKVIQAAGKQRAAVHATNSPHSEPLPAKEPEPIKVSYDKAQGVTIIGVSTGGPGCVERLVRQLPKDYPQPVIICQHMPETFTAAFAKRLDKVLDLPVLEITGATELKESHIYVCKGDRDCIISERGGKLVAMPTPLDGRFVWHPSVSKLVESGQRTLGGKNLNCVMMTGLGNDGAQEMAKVASQHGLVLAQSPDSCVVDSMPKSLLTLCPDITQAPPEELGRLLYHRTHRFPKEVTNGVN</sequence>
<proteinExistence type="inferred from homology"/>
<feature type="active site" evidence="5 6">
    <location>
        <position position="293"/>
    </location>
</feature>
<dbReference type="SUPFAM" id="SSF52172">
    <property type="entry name" value="CheY-like"/>
    <property type="match status" value="1"/>
</dbReference>
<dbReference type="CDD" id="cd16432">
    <property type="entry name" value="CheB_Rec"/>
    <property type="match status" value="1"/>
</dbReference>
<evidence type="ECO:0000256" key="7">
    <source>
        <dbReference type="PROSITE-ProRule" id="PRU00169"/>
    </source>
</evidence>
<comment type="catalytic activity">
    <reaction evidence="5">
        <text>L-glutaminyl-[protein] + H2O = L-glutamyl-[protein] + NH4(+)</text>
        <dbReference type="Rhea" id="RHEA:16441"/>
        <dbReference type="Rhea" id="RHEA-COMP:10207"/>
        <dbReference type="Rhea" id="RHEA-COMP:10208"/>
        <dbReference type="ChEBI" id="CHEBI:15377"/>
        <dbReference type="ChEBI" id="CHEBI:28938"/>
        <dbReference type="ChEBI" id="CHEBI:29973"/>
        <dbReference type="ChEBI" id="CHEBI:30011"/>
        <dbReference type="EC" id="3.5.1.44"/>
    </reaction>
</comment>
<dbReference type="SUPFAM" id="SSF52738">
    <property type="entry name" value="Methylesterase CheB, C-terminal domain"/>
    <property type="match status" value="1"/>
</dbReference>
<name>A0ABS7YPT7_9VIBR</name>
<comment type="domain">
    <text evidence="5">Contains a C-terminal catalytic domain, and an N-terminal region which modulates catalytic activity.</text>
</comment>
<dbReference type="CDD" id="cd17541">
    <property type="entry name" value="REC_CheB-like"/>
    <property type="match status" value="1"/>
</dbReference>
<dbReference type="Gene3D" id="3.40.50.2300">
    <property type="match status" value="1"/>
</dbReference>
<evidence type="ECO:0000259" key="8">
    <source>
        <dbReference type="PROSITE" id="PS50110"/>
    </source>
</evidence>
<comment type="function">
    <text evidence="5">Involved in chemotaxis. Part of a chemotaxis signal transduction system that modulates chemotaxis in response to various stimuli. Catalyzes the demethylation of specific methylglutamate residues introduced into the chemoreceptors (methyl-accepting chemotaxis proteins or MCP) by CheR. Also mediates the irreversible deamidation of specific glutamine residues to glutamic acid.</text>
</comment>
<comment type="PTM">
    <text evidence="5">Phosphorylated by CheA. Phosphorylation of the N-terminal regulatory domain activates the methylesterase activity.</text>
</comment>
<reference evidence="11" key="1">
    <citation type="submission" date="2023-07" db="EMBL/GenBank/DDBJ databases">
        <title>Molecular identification of indigenous halophilic bacteria isolated from red sea cost, biodegradation of synthetic dyes and assessment of degraded metabolite toxicity.</title>
        <authorList>
            <person name="Chaieb K."/>
            <person name="Altayb H.N."/>
        </authorList>
    </citation>
    <scope>NUCLEOTIDE SEQUENCE [LARGE SCALE GENOMIC DNA]</scope>
    <source>
        <strain evidence="11">K20</strain>
    </source>
</reference>
<dbReference type="InterPro" id="IPR035909">
    <property type="entry name" value="CheB_C"/>
</dbReference>
<dbReference type="EC" id="3.1.1.61" evidence="5"/>
<keyword evidence="3 5" id="KW-0378">Hydrolase</keyword>
<evidence type="ECO:0000256" key="5">
    <source>
        <dbReference type="HAMAP-Rule" id="MF_00099"/>
    </source>
</evidence>
<dbReference type="PIRSF" id="PIRSF000876">
    <property type="entry name" value="RR_chemtxs_CheB"/>
    <property type="match status" value="1"/>
</dbReference>
<dbReference type="PANTHER" id="PTHR42872">
    <property type="entry name" value="PROTEIN-GLUTAMATE METHYLESTERASE/PROTEIN-GLUTAMINE GLUTAMINASE"/>
    <property type="match status" value="1"/>
</dbReference>
<dbReference type="Proteomes" id="UP001199044">
    <property type="component" value="Unassembled WGS sequence"/>
</dbReference>
<dbReference type="InterPro" id="IPR001789">
    <property type="entry name" value="Sig_transdc_resp-reg_receiver"/>
</dbReference>
<evidence type="ECO:0000313" key="11">
    <source>
        <dbReference type="Proteomes" id="UP001199044"/>
    </source>
</evidence>
<organism evidence="10 11">
    <name type="scientific">Vibrio tritonius</name>
    <dbReference type="NCBI Taxonomy" id="1435069"/>
    <lineage>
        <taxon>Bacteria</taxon>
        <taxon>Pseudomonadati</taxon>
        <taxon>Pseudomonadota</taxon>
        <taxon>Gammaproteobacteria</taxon>
        <taxon>Vibrionales</taxon>
        <taxon>Vibrionaceae</taxon>
        <taxon>Vibrio</taxon>
    </lineage>
</organism>
<comment type="similarity">
    <text evidence="5">Belongs to the CheB family.</text>
</comment>
<dbReference type="EMBL" id="JAIWIU010000117">
    <property type="protein sequence ID" value="MCA2017688.1"/>
    <property type="molecule type" value="Genomic_DNA"/>
</dbReference>